<dbReference type="Proteomes" id="UP001321473">
    <property type="component" value="Unassembled WGS sequence"/>
</dbReference>
<dbReference type="GO" id="GO:0005524">
    <property type="term" value="F:ATP binding"/>
    <property type="evidence" value="ECO:0007669"/>
    <property type="project" value="UniProtKB-KW"/>
</dbReference>
<evidence type="ECO:0000256" key="1">
    <source>
        <dbReference type="ARBA" id="ARBA00022598"/>
    </source>
</evidence>
<dbReference type="SUPFAM" id="SSF109736">
    <property type="entry name" value="FGAM synthase PurL, linker domain"/>
    <property type="match status" value="1"/>
</dbReference>
<accession>A0AAQ4E440</accession>
<dbReference type="GO" id="GO:0006164">
    <property type="term" value="P:purine nucleotide biosynthetic process"/>
    <property type="evidence" value="ECO:0007669"/>
    <property type="project" value="UniProtKB-KW"/>
</dbReference>
<protein>
    <recommendedName>
        <fullName evidence="5">Phosphoribosylformylglycinamidine synthase N-terminal domain-containing protein</fullName>
    </recommendedName>
</protein>
<keyword evidence="4" id="KW-0067">ATP-binding</keyword>
<evidence type="ECO:0000256" key="3">
    <source>
        <dbReference type="ARBA" id="ARBA00022755"/>
    </source>
</evidence>
<name>A0AAQ4E440_AMBAM</name>
<organism evidence="6 7">
    <name type="scientific">Amblyomma americanum</name>
    <name type="common">Lone star tick</name>
    <dbReference type="NCBI Taxonomy" id="6943"/>
    <lineage>
        <taxon>Eukaryota</taxon>
        <taxon>Metazoa</taxon>
        <taxon>Ecdysozoa</taxon>
        <taxon>Arthropoda</taxon>
        <taxon>Chelicerata</taxon>
        <taxon>Arachnida</taxon>
        <taxon>Acari</taxon>
        <taxon>Parasitiformes</taxon>
        <taxon>Ixodida</taxon>
        <taxon>Ixodoidea</taxon>
        <taxon>Ixodidae</taxon>
        <taxon>Amblyomminae</taxon>
        <taxon>Amblyomma</taxon>
    </lineage>
</organism>
<gene>
    <name evidence="6" type="ORF">V5799_014065</name>
</gene>
<dbReference type="Pfam" id="PF18076">
    <property type="entry name" value="FGAR-AT_N"/>
    <property type="match status" value="1"/>
</dbReference>
<evidence type="ECO:0000313" key="6">
    <source>
        <dbReference type="EMBL" id="KAK8769467.1"/>
    </source>
</evidence>
<reference evidence="6 7" key="1">
    <citation type="journal article" date="2023" name="Arcadia Sci">
        <title>De novo assembly of a long-read Amblyomma americanum tick genome.</title>
        <authorList>
            <person name="Chou S."/>
            <person name="Poskanzer K.E."/>
            <person name="Rollins M."/>
            <person name="Thuy-Boun P.S."/>
        </authorList>
    </citation>
    <scope>NUCLEOTIDE SEQUENCE [LARGE SCALE GENOMIC DNA]</scope>
    <source>
        <strain evidence="6">F_SG_1</strain>
        <tissue evidence="6">Salivary glands</tissue>
    </source>
</reference>
<dbReference type="Gene3D" id="1.10.8.750">
    <property type="entry name" value="Phosphoribosylformylglycinamidine synthase, linker domain"/>
    <property type="match status" value="1"/>
</dbReference>
<dbReference type="PANTHER" id="PTHR10099:SF1">
    <property type="entry name" value="PHOSPHORIBOSYLFORMYLGLYCINAMIDINE SYNTHASE"/>
    <property type="match status" value="1"/>
</dbReference>
<keyword evidence="2" id="KW-0547">Nucleotide-binding</keyword>
<keyword evidence="7" id="KW-1185">Reference proteome</keyword>
<sequence length="236" mass="26777">MAILRFYQSPALSESALKGKLAAINVALGQAAAEGLLAEYCYYVQLQGQEALSQEQQRRLTWLLTPGFRVHLSQCTNLQEQRKTAAGVVVEIGPRLNFSTPSSTQSVAICQTIGLDCIDRIERSTRYLIKFRKDYVLSEKAENKVVDVLHDRMTETRYLTPVTTFELPASTHSWEEVDVLQHGRAALEQVSAQLGLSFDNWDLDFYTDLFKNKLKRNPTTVECFDLAQSNRYEPHI</sequence>
<dbReference type="InterPro" id="IPR036604">
    <property type="entry name" value="PurS-like_sf"/>
</dbReference>
<evidence type="ECO:0000256" key="4">
    <source>
        <dbReference type="ARBA" id="ARBA00022840"/>
    </source>
</evidence>
<dbReference type="GO" id="GO:0004642">
    <property type="term" value="F:phosphoribosylformylglycinamidine synthase activity"/>
    <property type="evidence" value="ECO:0007669"/>
    <property type="project" value="TreeGrafter"/>
</dbReference>
<evidence type="ECO:0000313" key="7">
    <source>
        <dbReference type="Proteomes" id="UP001321473"/>
    </source>
</evidence>
<feature type="domain" description="Phosphoribosylformylglycinamidine synthase N-terminal" evidence="5">
    <location>
        <begin position="39"/>
        <end position="158"/>
    </location>
</feature>
<dbReference type="SUPFAM" id="SSF82697">
    <property type="entry name" value="PurS-like"/>
    <property type="match status" value="1"/>
</dbReference>
<proteinExistence type="predicted"/>
<dbReference type="AlphaFoldDB" id="A0AAQ4E440"/>
<dbReference type="PANTHER" id="PTHR10099">
    <property type="entry name" value="PHOSPHORIBOSYLFORMYLGLYCINAMIDINE SYNTHASE"/>
    <property type="match status" value="1"/>
</dbReference>
<dbReference type="FunFam" id="1.10.8.750:FF:000001">
    <property type="entry name" value="Putative phosphoribosylformylglycinamidine synthase"/>
    <property type="match status" value="1"/>
</dbReference>
<keyword evidence="1" id="KW-0436">Ligase</keyword>
<dbReference type="InterPro" id="IPR040707">
    <property type="entry name" value="FGAR-AT_N"/>
</dbReference>
<evidence type="ECO:0000259" key="5">
    <source>
        <dbReference type="Pfam" id="PF18076"/>
    </source>
</evidence>
<keyword evidence="3" id="KW-0658">Purine biosynthesis</keyword>
<dbReference type="GO" id="GO:0005737">
    <property type="term" value="C:cytoplasm"/>
    <property type="evidence" value="ECO:0007669"/>
    <property type="project" value="TreeGrafter"/>
</dbReference>
<dbReference type="EMBL" id="JARKHS020022563">
    <property type="protein sequence ID" value="KAK8769467.1"/>
    <property type="molecule type" value="Genomic_DNA"/>
</dbReference>
<comment type="caution">
    <text evidence="6">The sequence shown here is derived from an EMBL/GenBank/DDBJ whole genome shotgun (WGS) entry which is preliminary data.</text>
</comment>
<evidence type="ECO:0000256" key="2">
    <source>
        <dbReference type="ARBA" id="ARBA00022741"/>
    </source>
</evidence>